<accession>C8W5K5</accession>
<evidence type="ECO:0000313" key="1">
    <source>
        <dbReference type="EMBL" id="ACV64005.1"/>
    </source>
</evidence>
<dbReference type="HOGENOM" id="CLU_036186_0_0_9"/>
<dbReference type="InterPro" id="IPR039498">
    <property type="entry name" value="NTP_transf_5"/>
</dbReference>
<dbReference type="Gene3D" id="3.30.460.40">
    <property type="match status" value="1"/>
</dbReference>
<keyword evidence="2" id="KW-1185">Reference proteome</keyword>
<dbReference type="eggNOG" id="COG1216">
    <property type="taxonomic scope" value="Bacteria"/>
</dbReference>
<sequence length="404" mass="47192">MKKVRWGDTMLDNPFKKIPHELSLMLASISSDTTKTEMLLNKPTDWQFFAHLAVHHRVYPIVYKTLSQLNNPVVPGNVLCLLRQKCRENTIKALSMTGETVRIVKCLENHGIPCLVLKGVPLALRLYGDIYLRPSKDIDILVHPDLLEKAQAILENEGYYRIDTKNLTTRQLEIYSKASPNSFHFSYWHSSKEINLELHIKPIDRGYVLSLPIEGNVNRIGIAGNPLPVLLDEEWLLYLILHGAKHAWFRLRWLNDIVKFLQQEKIDWNNIMDLVRKTNMQTTFHQSLIMANLLMDLPVPPILLTTVAKDRYAWKMACNAMNLCLIAVDNEISKTNSYTNRQLLYDFQIHNSWKSRYKFLMRLIGPNIRDIKLIALPDKLYVLYYIIRPFTFLSRRLQKLRTRN</sequence>
<dbReference type="Pfam" id="PF14907">
    <property type="entry name" value="NTP_transf_5"/>
    <property type="match status" value="1"/>
</dbReference>
<dbReference type="EMBL" id="CP001720">
    <property type="protein sequence ID" value="ACV64005.1"/>
    <property type="molecule type" value="Genomic_DNA"/>
</dbReference>
<organism evidence="1 2">
    <name type="scientific">Desulfofarcimen acetoxidans (strain ATCC 49208 / DSM 771 / KCTC 5769 / VKM B-1644 / 5575)</name>
    <name type="common">Desulfotomaculum acetoxidans</name>
    <dbReference type="NCBI Taxonomy" id="485916"/>
    <lineage>
        <taxon>Bacteria</taxon>
        <taxon>Bacillati</taxon>
        <taxon>Bacillota</taxon>
        <taxon>Clostridia</taxon>
        <taxon>Eubacteriales</taxon>
        <taxon>Peptococcaceae</taxon>
        <taxon>Desulfofarcimen</taxon>
    </lineage>
</organism>
<name>C8W5K5_DESAS</name>
<proteinExistence type="predicted"/>
<dbReference type="STRING" id="485916.Dtox_3271"/>
<dbReference type="Proteomes" id="UP000002217">
    <property type="component" value="Chromosome"/>
</dbReference>
<protein>
    <recommendedName>
        <fullName evidence="3">Nucleotidyltransferase family protein</fullName>
    </recommendedName>
</protein>
<evidence type="ECO:0000313" key="2">
    <source>
        <dbReference type="Proteomes" id="UP000002217"/>
    </source>
</evidence>
<dbReference type="KEGG" id="dae:Dtox_3271"/>
<gene>
    <name evidence="1" type="ordered locus">Dtox_3271</name>
</gene>
<evidence type="ECO:0008006" key="3">
    <source>
        <dbReference type="Google" id="ProtNLM"/>
    </source>
</evidence>
<dbReference type="AlphaFoldDB" id="C8W5K5"/>
<reference evidence="1 2" key="1">
    <citation type="journal article" date="2009" name="Stand. Genomic Sci.">
        <title>Complete genome sequence of Desulfotomaculum acetoxidans type strain (5575).</title>
        <authorList>
            <person name="Spring S."/>
            <person name="Lapidus A."/>
            <person name="Schroder M."/>
            <person name="Gleim D."/>
            <person name="Sims D."/>
            <person name="Meincke L."/>
            <person name="Glavina Del Rio T."/>
            <person name="Tice H."/>
            <person name="Copeland A."/>
            <person name="Cheng J.F."/>
            <person name="Lucas S."/>
            <person name="Chen F."/>
            <person name="Nolan M."/>
            <person name="Bruce D."/>
            <person name="Goodwin L."/>
            <person name="Pitluck S."/>
            <person name="Ivanova N."/>
            <person name="Mavromatis K."/>
            <person name="Mikhailova N."/>
            <person name="Pati A."/>
            <person name="Chen A."/>
            <person name="Palaniappan K."/>
            <person name="Land M."/>
            <person name="Hauser L."/>
            <person name="Chang Y.J."/>
            <person name="Jeffries C.D."/>
            <person name="Chain P."/>
            <person name="Saunders E."/>
            <person name="Brettin T."/>
            <person name="Detter J.C."/>
            <person name="Goker M."/>
            <person name="Bristow J."/>
            <person name="Eisen J.A."/>
            <person name="Markowitz V."/>
            <person name="Hugenholtz P."/>
            <person name="Kyrpides N.C."/>
            <person name="Klenk H.P."/>
            <person name="Han C."/>
        </authorList>
    </citation>
    <scope>NUCLEOTIDE SEQUENCE [LARGE SCALE GENOMIC DNA]</scope>
    <source>
        <strain evidence="2">ATCC 49208 / DSM 771 / VKM B-1644</strain>
    </source>
</reference>